<evidence type="ECO:0000313" key="1">
    <source>
        <dbReference type="EMBL" id="SEK13923.1"/>
    </source>
</evidence>
<proteinExistence type="predicted"/>
<reference evidence="2" key="1">
    <citation type="submission" date="2016-10" db="EMBL/GenBank/DDBJ databases">
        <authorList>
            <person name="Varghese N."/>
            <person name="Submissions S."/>
        </authorList>
    </citation>
    <scope>NUCLEOTIDE SEQUENCE [LARGE SCALE GENOMIC DNA]</scope>
    <source>
        <strain evidence="2">LMG 26031</strain>
    </source>
</reference>
<organism evidence="1 2">
    <name type="scientific">Paraburkholderia diazotrophica</name>
    <dbReference type="NCBI Taxonomy" id="667676"/>
    <lineage>
        <taxon>Bacteria</taxon>
        <taxon>Pseudomonadati</taxon>
        <taxon>Pseudomonadota</taxon>
        <taxon>Betaproteobacteria</taxon>
        <taxon>Burkholderiales</taxon>
        <taxon>Burkholderiaceae</taxon>
        <taxon>Paraburkholderia</taxon>
    </lineage>
</organism>
<accession>A0A1H7EIY7</accession>
<evidence type="ECO:0000313" key="2">
    <source>
        <dbReference type="Proteomes" id="UP000198866"/>
    </source>
</evidence>
<dbReference type="Proteomes" id="UP000198866">
    <property type="component" value="Unassembled WGS sequence"/>
</dbReference>
<dbReference type="STRING" id="667676.SAMN05192539_10792"/>
<keyword evidence="2" id="KW-1185">Reference proteome</keyword>
<protein>
    <submittedName>
        <fullName evidence="1">Uncharacterized protein</fullName>
    </submittedName>
</protein>
<dbReference type="AlphaFoldDB" id="A0A1H7EIY7"/>
<name>A0A1H7EIY7_9BURK</name>
<gene>
    <name evidence="1" type="ORF">SAMN05192539_10792</name>
</gene>
<dbReference type="EMBL" id="FNYE01000079">
    <property type="protein sequence ID" value="SEK13923.1"/>
    <property type="molecule type" value="Genomic_DNA"/>
</dbReference>
<sequence length="58" mass="6367">MFAPHVSLTERVWFFVLLGLAVMNVAVPDIPGAGDRTAVVFVEHIFDVSHSQMVVTLV</sequence>